<evidence type="ECO:0000313" key="2">
    <source>
        <dbReference type="EMBL" id="RCW73179.1"/>
    </source>
</evidence>
<protein>
    <submittedName>
        <fullName evidence="2">Uncharacterized protein</fullName>
    </submittedName>
</protein>
<feature type="chain" id="PRO_5016910164" evidence="1">
    <location>
        <begin position="28"/>
        <end position="152"/>
    </location>
</feature>
<evidence type="ECO:0000256" key="1">
    <source>
        <dbReference type="SAM" id="SignalP"/>
    </source>
</evidence>
<organism evidence="2 3">
    <name type="scientific">Saliterribacillus persicus</name>
    <dbReference type="NCBI Taxonomy" id="930114"/>
    <lineage>
        <taxon>Bacteria</taxon>
        <taxon>Bacillati</taxon>
        <taxon>Bacillota</taxon>
        <taxon>Bacilli</taxon>
        <taxon>Bacillales</taxon>
        <taxon>Bacillaceae</taxon>
        <taxon>Saliterribacillus</taxon>
    </lineage>
</organism>
<comment type="caution">
    <text evidence="2">The sequence shown here is derived from an EMBL/GenBank/DDBJ whole genome shotgun (WGS) entry which is preliminary data.</text>
</comment>
<feature type="signal peptide" evidence="1">
    <location>
        <begin position="1"/>
        <end position="27"/>
    </location>
</feature>
<dbReference type="AlphaFoldDB" id="A0A368Y0F5"/>
<gene>
    <name evidence="2" type="ORF">DFR57_104177</name>
</gene>
<dbReference type="Proteomes" id="UP000252585">
    <property type="component" value="Unassembled WGS sequence"/>
</dbReference>
<dbReference type="EMBL" id="QPJJ01000004">
    <property type="protein sequence ID" value="RCW73179.1"/>
    <property type="molecule type" value="Genomic_DNA"/>
</dbReference>
<keyword evidence="1" id="KW-0732">Signal</keyword>
<dbReference type="RefSeq" id="WP_114352278.1">
    <property type="nucleotide sequence ID" value="NZ_QPJJ01000004.1"/>
</dbReference>
<keyword evidence="3" id="KW-1185">Reference proteome</keyword>
<proteinExistence type="predicted"/>
<evidence type="ECO:0000313" key="3">
    <source>
        <dbReference type="Proteomes" id="UP000252585"/>
    </source>
</evidence>
<sequence>MKLLLKCLFTCNAVFLAYFFSNSNVFANEPTLTTETESLISIQSTDFIRSSGNSINVTGSRSLRGTCLTTSYSPVHTISCELTLQMKNKNTGKWHNKGQTYRFKKYFATRINGSVNFKVDKGEYYRIKTMHKVNQSGVVEKTTSYTGIKYTP</sequence>
<dbReference type="OrthoDB" id="2973278at2"/>
<name>A0A368Y0F5_9BACI</name>
<reference evidence="2 3" key="1">
    <citation type="submission" date="2018-07" db="EMBL/GenBank/DDBJ databases">
        <title>Genomic Encyclopedia of Type Strains, Phase IV (KMG-IV): sequencing the most valuable type-strain genomes for metagenomic binning, comparative biology and taxonomic classification.</title>
        <authorList>
            <person name="Goeker M."/>
        </authorList>
    </citation>
    <scope>NUCLEOTIDE SEQUENCE [LARGE SCALE GENOMIC DNA]</scope>
    <source>
        <strain evidence="2 3">DSM 27696</strain>
    </source>
</reference>
<accession>A0A368Y0F5</accession>